<dbReference type="GO" id="GO:0005783">
    <property type="term" value="C:endoplasmic reticulum"/>
    <property type="evidence" value="ECO:0000318"/>
    <property type="project" value="GO_Central"/>
</dbReference>
<dbReference type="SMR" id="A2FJL4"/>
<dbReference type="InterPro" id="IPR012341">
    <property type="entry name" value="6hp_glycosidase-like_sf"/>
</dbReference>
<dbReference type="GO" id="GO:0004571">
    <property type="term" value="F:mannosyl-oligosaccharide 1,2-alpha-mannosidase activity"/>
    <property type="evidence" value="ECO:0000318"/>
    <property type="project" value="GO_Central"/>
</dbReference>
<comment type="cofactor">
    <cofactor evidence="1">
        <name>Ca(2+)</name>
        <dbReference type="ChEBI" id="CHEBI:29108"/>
    </cofactor>
</comment>
<dbReference type="eggNOG" id="KOG2204">
    <property type="taxonomic scope" value="Eukaryota"/>
</dbReference>
<evidence type="ECO:0000256" key="1">
    <source>
        <dbReference type="ARBA" id="ARBA00001913"/>
    </source>
</evidence>
<keyword evidence="6" id="KW-0326">Glycosidase</keyword>
<evidence type="ECO:0000256" key="6">
    <source>
        <dbReference type="RuleBase" id="RU361193"/>
    </source>
</evidence>
<dbReference type="SUPFAM" id="SSF48225">
    <property type="entry name" value="Seven-hairpin glycosidases"/>
    <property type="match status" value="1"/>
</dbReference>
<accession>A2FJL4</accession>
<evidence type="ECO:0000313" key="8">
    <source>
        <dbReference type="EMBL" id="EAX94901.1"/>
    </source>
</evidence>
<dbReference type="EC" id="3.2.1.-" evidence="6"/>
<dbReference type="FunFam" id="1.50.10.10:FF:000090">
    <property type="entry name" value="alpha-1,2-Mannosidase"/>
    <property type="match status" value="1"/>
</dbReference>
<dbReference type="InterPro" id="IPR001382">
    <property type="entry name" value="Glyco_hydro_47"/>
</dbReference>
<dbReference type="STRING" id="5722.A2FJL4"/>
<dbReference type="InParanoid" id="A2FJL4"/>
<sequence>MNEPAAFAACRPFYYLICSAELVYLIIALLNVFILGQSMLYIISFFDTVEIPYIATPQLQIGQTPIPTPIPRPYGDDDAKKLKQIKKNFRTIYFEYLKKAELHDYLLVDFPYQSDFYNLSLTLLESLPTLAIMGFTKEINRRIKKLNFSQIYMPKTFSRSDFVGQVISPLISLYDLTSATESTSLLSKIFKTFSYLPKNFDVSDKMVADFQGISAFSDDPYLESHLIGSIQLEYLGFHKFFRDHQIYDCMLSPFITFFGGKTKGLICDLALIKDKKLFEDSFSLSQYGRSYLDYFIKTDIITNHSSPQLNARFGHYYDEMKNLSLIHDGFFLRMRNGTIIDEVLMDEAFIPAAEMLHSEKNRKRADEILNSYLSIRKTNKFGLFPRSVSVKNGMKILDGTVVFPTRLFESLFILYRKTHDKKYRDIAWDIHTNYTKQFYTATGFTNLKLSEDGNNIMKEGGVVDPKILGAYYTYLYLLFSDSTELPLEDWTFTWNGHPLRNVRSIRYFDFRLTPRDDFFFLR</sequence>
<dbReference type="EMBL" id="DS113832">
    <property type="protein sequence ID" value="EAX94901.1"/>
    <property type="molecule type" value="Genomic_DNA"/>
</dbReference>
<dbReference type="VEuPathDB" id="TrichDB:TVAGG3_1088290"/>
<dbReference type="Proteomes" id="UP000001542">
    <property type="component" value="Unassembled WGS sequence"/>
</dbReference>
<keyword evidence="5" id="KW-1015">Disulfide bond</keyword>
<evidence type="ECO:0000313" key="9">
    <source>
        <dbReference type="Proteomes" id="UP000001542"/>
    </source>
</evidence>
<organism evidence="8 9">
    <name type="scientific">Trichomonas vaginalis (strain ATCC PRA-98 / G3)</name>
    <dbReference type="NCBI Taxonomy" id="412133"/>
    <lineage>
        <taxon>Eukaryota</taxon>
        <taxon>Metamonada</taxon>
        <taxon>Parabasalia</taxon>
        <taxon>Trichomonadida</taxon>
        <taxon>Trichomonadidae</taxon>
        <taxon>Trichomonas</taxon>
    </lineage>
</organism>
<dbReference type="PRINTS" id="PR00747">
    <property type="entry name" value="GLYHDRLASE47"/>
</dbReference>
<proteinExistence type="inferred from homology"/>
<evidence type="ECO:0000256" key="7">
    <source>
        <dbReference type="SAM" id="Phobius"/>
    </source>
</evidence>
<dbReference type="KEGG" id="tva:4752644"/>
<dbReference type="AlphaFoldDB" id="A2FJL4"/>
<dbReference type="OrthoDB" id="8118055at2759"/>
<dbReference type="GO" id="GO:0005975">
    <property type="term" value="P:carbohydrate metabolic process"/>
    <property type="evidence" value="ECO:0007669"/>
    <property type="project" value="InterPro"/>
</dbReference>
<feature type="transmembrane region" description="Helical" evidence="7">
    <location>
        <begin position="12"/>
        <end position="35"/>
    </location>
</feature>
<keyword evidence="7" id="KW-0472">Membrane</keyword>
<dbReference type="Gene3D" id="1.50.10.10">
    <property type="match status" value="1"/>
</dbReference>
<keyword evidence="4 6" id="KW-0378">Hydrolase</keyword>
<evidence type="ECO:0000256" key="4">
    <source>
        <dbReference type="ARBA" id="ARBA00022801"/>
    </source>
</evidence>
<reference evidence="8" key="1">
    <citation type="submission" date="2006-10" db="EMBL/GenBank/DDBJ databases">
        <authorList>
            <person name="Amadeo P."/>
            <person name="Zhao Q."/>
            <person name="Wortman J."/>
            <person name="Fraser-Liggett C."/>
            <person name="Carlton J."/>
        </authorList>
    </citation>
    <scope>NUCLEOTIDE SEQUENCE</scope>
    <source>
        <strain evidence="8">G3</strain>
    </source>
</reference>
<comment type="similarity">
    <text evidence="3 6">Belongs to the glycosyl hydrolase 47 family.</text>
</comment>
<keyword evidence="9" id="KW-1185">Reference proteome</keyword>
<keyword evidence="7" id="KW-1133">Transmembrane helix</keyword>
<dbReference type="InterPro" id="IPR036026">
    <property type="entry name" value="Seven-hairpin_glycosidases"/>
</dbReference>
<evidence type="ECO:0000256" key="2">
    <source>
        <dbReference type="ARBA" id="ARBA00004922"/>
    </source>
</evidence>
<dbReference type="GO" id="GO:0005509">
    <property type="term" value="F:calcium ion binding"/>
    <property type="evidence" value="ECO:0007669"/>
    <property type="project" value="InterPro"/>
</dbReference>
<dbReference type="Pfam" id="PF01532">
    <property type="entry name" value="Glyco_hydro_47"/>
    <property type="match status" value="1"/>
</dbReference>
<dbReference type="PANTHER" id="PTHR11742:SF6">
    <property type="entry name" value="MANNOSYL-OLIGOSACCHARIDE ALPHA-1,2-MANNOSIDASE IA-RELATED"/>
    <property type="match status" value="1"/>
</dbReference>
<comment type="pathway">
    <text evidence="2">Protein modification; protein glycosylation.</text>
</comment>
<gene>
    <name evidence="8" type="ORF">TVAG_382860</name>
</gene>
<dbReference type="VEuPathDB" id="TrichDB:TVAG_382860"/>
<dbReference type="GO" id="GO:0000139">
    <property type="term" value="C:Golgi membrane"/>
    <property type="evidence" value="ECO:0000318"/>
    <property type="project" value="GO_Central"/>
</dbReference>
<dbReference type="GO" id="GO:0036503">
    <property type="term" value="P:ERAD pathway"/>
    <property type="evidence" value="ECO:0000318"/>
    <property type="project" value="GO_Central"/>
</dbReference>
<keyword evidence="7" id="KW-0812">Transmembrane</keyword>
<evidence type="ECO:0000256" key="5">
    <source>
        <dbReference type="ARBA" id="ARBA00023157"/>
    </source>
</evidence>
<name>A2FJL4_TRIV3</name>
<reference evidence="8" key="2">
    <citation type="journal article" date="2007" name="Science">
        <title>Draft genome sequence of the sexually transmitted pathogen Trichomonas vaginalis.</title>
        <authorList>
            <person name="Carlton J.M."/>
            <person name="Hirt R.P."/>
            <person name="Silva J.C."/>
            <person name="Delcher A.L."/>
            <person name="Schatz M."/>
            <person name="Zhao Q."/>
            <person name="Wortman J.R."/>
            <person name="Bidwell S.L."/>
            <person name="Alsmark U.C.M."/>
            <person name="Besteiro S."/>
            <person name="Sicheritz-Ponten T."/>
            <person name="Noel C.J."/>
            <person name="Dacks J.B."/>
            <person name="Foster P.G."/>
            <person name="Simillion C."/>
            <person name="Van de Peer Y."/>
            <person name="Miranda-Saavedra D."/>
            <person name="Barton G.J."/>
            <person name="Westrop G.D."/>
            <person name="Mueller S."/>
            <person name="Dessi D."/>
            <person name="Fiori P.L."/>
            <person name="Ren Q."/>
            <person name="Paulsen I."/>
            <person name="Zhang H."/>
            <person name="Bastida-Corcuera F.D."/>
            <person name="Simoes-Barbosa A."/>
            <person name="Brown M.T."/>
            <person name="Hayes R.D."/>
            <person name="Mukherjee M."/>
            <person name="Okumura C.Y."/>
            <person name="Schneider R."/>
            <person name="Smith A.J."/>
            <person name="Vanacova S."/>
            <person name="Villalvazo M."/>
            <person name="Haas B.J."/>
            <person name="Pertea M."/>
            <person name="Feldblyum T.V."/>
            <person name="Utterback T.R."/>
            <person name="Shu C.L."/>
            <person name="Osoegawa K."/>
            <person name="de Jong P.J."/>
            <person name="Hrdy I."/>
            <person name="Horvathova L."/>
            <person name="Zubacova Z."/>
            <person name="Dolezal P."/>
            <person name="Malik S.B."/>
            <person name="Logsdon J.M. Jr."/>
            <person name="Henze K."/>
            <person name="Gupta A."/>
            <person name="Wang C.C."/>
            <person name="Dunne R.L."/>
            <person name="Upcroft J.A."/>
            <person name="Upcroft P."/>
            <person name="White O."/>
            <person name="Salzberg S.L."/>
            <person name="Tang P."/>
            <person name="Chiu C.-H."/>
            <person name="Lee Y.-S."/>
            <person name="Embley T.M."/>
            <person name="Coombs G.H."/>
            <person name="Mottram J.C."/>
            <person name="Tachezy J."/>
            <person name="Fraser-Liggett C.M."/>
            <person name="Johnson P.J."/>
        </authorList>
    </citation>
    <scope>NUCLEOTIDE SEQUENCE [LARGE SCALE GENOMIC DNA]</scope>
    <source>
        <strain evidence="8">G3</strain>
    </source>
</reference>
<protein>
    <recommendedName>
        <fullName evidence="6">alpha-1,2-Mannosidase</fullName>
        <ecNumber evidence="6">3.2.1.-</ecNumber>
    </recommendedName>
</protein>
<dbReference type="PANTHER" id="PTHR11742">
    <property type="entry name" value="MANNOSYL-OLIGOSACCHARIDE ALPHA-1,2-MANNOSIDASE-RELATED"/>
    <property type="match status" value="1"/>
</dbReference>
<dbReference type="RefSeq" id="XP_001307831.1">
    <property type="nucleotide sequence ID" value="XM_001307830.1"/>
</dbReference>
<evidence type="ECO:0000256" key="3">
    <source>
        <dbReference type="ARBA" id="ARBA00007658"/>
    </source>
</evidence>
<dbReference type="InterPro" id="IPR050749">
    <property type="entry name" value="Glycosyl_Hydrolase_47"/>
</dbReference>